<keyword evidence="3" id="KW-1185">Reference proteome</keyword>
<dbReference type="EnsemblMetazoa" id="XM_003382962.3">
    <property type="protein sequence ID" value="XP_003383010.1"/>
    <property type="gene ID" value="LOC100634843"/>
</dbReference>
<reference evidence="2" key="2">
    <citation type="submission" date="2017-05" db="UniProtKB">
        <authorList>
            <consortium name="EnsemblMetazoa"/>
        </authorList>
    </citation>
    <scope>IDENTIFICATION</scope>
</reference>
<organism evidence="2">
    <name type="scientific">Amphimedon queenslandica</name>
    <name type="common">Sponge</name>
    <dbReference type="NCBI Taxonomy" id="400682"/>
    <lineage>
        <taxon>Eukaryota</taxon>
        <taxon>Metazoa</taxon>
        <taxon>Porifera</taxon>
        <taxon>Demospongiae</taxon>
        <taxon>Heteroscleromorpha</taxon>
        <taxon>Haplosclerida</taxon>
        <taxon>Niphatidae</taxon>
        <taxon>Amphimedon</taxon>
    </lineage>
</organism>
<sequence length="145" mass="16133">MGQCFGLGGSNRGGGGQGSKSFDYTPRKSWKYRDDHVMNQFKALSMESEDDDPFPSRADAVSSESEEEVYTKQPRGTKKTNQLAFSEEDEDDDDDDDDDRHPSQKSILVNRGFQLLQADSPSLSPHSPSNSDTTKLITTNFDEVT</sequence>
<feature type="region of interest" description="Disordered" evidence="1">
    <location>
        <begin position="1"/>
        <end position="29"/>
    </location>
</feature>
<name>A0A1X7VS72_AMPQE</name>
<feature type="compositionally biased region" description="Low complexity" evidence="1">
    <location>
        <begin position="120"/>
        <end position="131"/>
    </location>
</feature>
<feature type="compositionally biased region" description="Gly residues" evidence="1">
    <location>
        <begin position="1"/>
        <end position="18"/>
    </location>
</feature>
<dbReference type="KEGG" id="aqu:100634843"/>
<reference evidence="3" key="1">
    <citation type="journal article" date="2010" name="Nature">
        <title>The Amphimedon queenslandica genome and the evolution of animal complexity.</title>
        <authorList>
            <person name="Srivastava M."/>
            <person name="Simakov O."/>
            <person name="Chapman J."/>
            <person name="Fahey B."/>
            <person name="Gauthier M.E."/>
            <person name="Mitros T."/>
            <person name="Richards G.S."/>
            <person name="Conaco C."/>
            <person name="Dacre M."/>
            <person name="Hellsten U."/>
            <person name="Larroux C."/>
            <person name="Putnam N.H."/>
            <person name="Stanke M."/>
            <person name="Adamska M."/>
            <person name="Darling A."/>
            <person name="Degnan S.M."/>
            <person name="Oakley T.H."/>
            <person name="Plachetzki D.C."/>
            <person name="Zhai Y."/>
            <person name="Adamski M."/>
            <person name="Calcino A."/>
            <person name="Cummins S.F."/>
            <person name="Goodstein D.M."/>
            <person name="Harris C."/>
            <person name="Jackson D.J."/>
            <person name="Leys S.P."/>
            <person name="Shu S."/>
            <person name="Woodcroft B.J."/>
            <person name="Vervoort M."/>
            <person name="Kosik K.S."/>
            <person name="Manning G."/>
            <person name="Degnan B.M."/>
            <person name="Rokhsar D.S."/>
        </authorList>
    </citation>
    <scope>NUCLEOTIDE SEQUENCE [LARGE SCALE GENOMIC DNA]</scope>
</reference>
<dbReference type="EnsemblMetazoa" id="Aqu2.1.42729_001">
    <property type="protein sequence ID" value="Aqu2.1.42729_001"/>
    <property type="gene ID" value="Aqu2.1.42729"/>
</dbReference>
<feature type="compositionally biased region" description="Acidic residues" evidence="1">
    <location>
        <begin position="86"/>
        <end position="98"/>
    </location>
</feature>
<dbReference type="Proteomes" id="UP000007879">
    <property type="component" value="Unassembled WGS sequence"/>
</dbReference>
<protein>
    <submittedName>
        <fullName evidence="2">Uncharacterized protein</fullName>
    </submittedName>
</protein>
<dbReference type="InParanoid" id="A0A1X7VS72"/>
<dbReference type="AlphaFoldDB" id="A0A1X7VS72"/>
<evidence type="ECO:0000313" key="3">
    <source>
        <dbReference type="Proteomes" id="UP000007879"/>
    </source>
</evidence>
<evidence type="ECO:0000313" key="2">
    <source>
        <dbReference type="EnsemblMetazoa" id="Aqu2.1.42729_001"/>
    </source>
</evidence>
<feature type="region of interest" description="Disordered" evidence="1">
    <location>
        <begin position="45"/>
        <end position="145"/>
    </location>
</feature>
<gene>
    <name evidence="2" type="primary">100634843</name>
</gene>
<proteinExistence type="predicted"/>
<accession>A0A1X7VS72</accession>
<evidence type="ECO:0000256" key="1">
    <source>
        <dbReference type="SAM" id="MobiDB-lite"/>
    </source>
</evidence>
<feature type="compositionally biased region" description="Polar residues" evidence="1">
    <location>
        <begin position="132"/>
        <end position="145"/>
    </location>
</feature>